<dbReference type="EMBL" id="CP028811">
    <property type="protein sequence ID" value="AWA29011.1"/>
    <property type="molecule type" value="Genomic_DNA"/>
</dbReference>
<protein>
    <submittedName>
        <fullName evidence="3">DUF4296 domain-containing protein</fullName>
    </submittedName>
</protein>
<dbReference type="Proteomes" id="UP000244193">
    <property type="component" value="Chromosome"/>
</dbReference>
<name>A0A2S0RD33_9FLAO</name>
<keyword evidence="4" id="KW-1185">Reference proteome</keyword>
<dbReference type="InterPro" id="IPR025381">
    <property type="entry name" value="DUF4296"/>
</dbReference>
<dbReference type="OrthoDB" id="1525222at2"/>
<feature type="domain" description="DUF4296" evidence="2">
    <location>
        <begin position="24"/>
        <end position="106"/>
    </location>
</feature>
<proteinExistence type="predicted"/>
<reference evidence="3 4" key="1">
    <citation type="submission" date="2018-04" db="EMBL/GenBank/DDBJ databases">
        <title>Genome sequencing of Flavobacterium sp. HYN0048.</title>
        <authorList>
            <person name="Yi H."/>
            <person name="Baek C."/>
        </authorList>
    </citation>
    <scope>NUCLEOTIDE SEQUENCE [LARGE SCALE GENOMIC DNA]</scope>
    <source>
        <strain evidence="3 4">HYN0048</strain>
    </source>
</reference>
<evidence type="ECO:0000256" key="1">
    <source>
        <dbReference type="SAM" id="MobiDB-lite"/>
    </source>
</evidence>
<feature type="region of interest" description="Disordered" evidence="1">
    <location>
        <begin position="122"/>
        <end position="145"/>
    </location>
</feature>
<dbReference type="AlphaFoldDB" id="A0A2S0RD33"/>
<dbReference type="RefSeq" id="WP_108369597.1">
    <property type="nucleotide sequence ID" value="NZ_CP028811.1"/>
</dbReference>
<gene>
    <name evidence="3" type="ORF">HYN48_02295</name>
</gene>
<dbReference type="Pfam" id="PF14129">
    <property type="entry name" value="DUF4296"/>
    <property type="match status" value="1"/>
</dbReference>
<sequence>MRKIAFFLSALFLAGCTGKSVEKPDNLIPKDKMVDIIYDLSLLEAIRLSEPTSISERKINPSTYIYEKYKVDSLQFARSDRYYANDIDGYAKMYEKVASRLESEQKKSDSIWKAELSKPHPKLKLDEGKSELISPPKRTKPAVKR</sequence>
<evidence type="ECO:0000259" key="2">
    <source>
        <dbReference type="Pfam" id="PF14129"/>
    </source>
</evidence>
<dbReference type="KEGG" id="fmg:HYN48_02295"/>
<evidence type="ECO:0000313" key="3">
    <source>
        <dbReference type="EMBL" id="AWA29011.1"/>
    </source>
</evidence>
<organism evidence="3 4">
    <name type="scientific">Flavobacterium magnum</name>
    <dbReference type="NCBI Taxonomy" id="2162713"/>
    <lineage>
        <taxon>Bacteria</taxon>
        <taxon>Pseudomonadati</taxon>
        <taxon>Bacteroidota</taxon>
        <taxon>Flavobacteriia</taxon>
        <taxon>Flavobacteriales</taxon>
        <taxon>Flavobacteriaceae</taxon>
        <taxon>Flavobacterium</taxon>
    </lineage>
</organism>
<evidence type="ECO:0000313" key="4">
    <source>
        <dbReference type="Proteomes" id="UP000244193"/>
    </source>
</evidence>
<dbReference type="PROSITE" id="PS51257">
    <property type="entry name" value="PROKAR_LIPOPROTEIN"/>
    <property type="match status" value="1"/>
</dbReference>
<accession>A0A2S0RD33</accession>